<evidence type="ECO:0000256" key="3">
    <source>
        <dbReference type="ARBA" id="ARBA00022714"/>
    </source>
</evidence>
<evidence type="ECO:0000256" key="5">
    <source>
        <dbReference type="ARBA" id="ARBA00022827"/>
    </source>
</evidence>
<evidence type="ECO:0000256" key="6">
    <source>
        <dbReference type="ARBA" id="ARBA00022982"/>
    </source>
</evidence>
<dbReference type="PROSITE" id="PS51384">
    <property type="entry name" value="FAD_FR"/>
    <property type="match status" value="1"/>
</dbReference>
<dbReference type="SUPFAM" id="SSF63380">
    <property type="entry name" value="Riboflavin synthase domain-like"/>
    <property type="match status" value="1"/>
</dbReference>
<protein>
    <recommendedName>
        <fullName evidence="11">FAD-binding FR-type domain-containing protein</fullName>
    </recommendedName>
</protein>
<keyword evidence="7 10" id="KW-0408">Iron</keyword>
<dbReference type="InterPro" id="IPR037117">
    <property type="entry name" value="Dihydroorotate_DH_ele_sf"/>
</dbReference>
<comment type="cofactor">
    <cofactor evidence="9">
        <name>[2Fe-2S] cluster</name>
        <dbReference type="ChEBI" id="CHEBI:190135"/>
    </cofactor>
</comment>
<dbReference type="SUPFAM" id="SSF52343">
    <property type="entry name" value="Ferredoxin reductase-like, C-terminal NADP-linked domain"/>
    <property type="match status" value="1"/>
</dbReference>
<dbReference type="EMBL" id="MGDE01000198">
    <property type="protein sequence ID" value="OGL44019.1"/>
    <property type="molecule type" value="Genomic_DNA"/>
</dbReference>
<keyword evidence="2" id="KW-0285">Flavoprotein</keyword>
<keyword evidence="4 10" id="KW-0479">Metal-binding</keyword>
<dbReference type="Gene3D" id="2.40.30.10">
    <property type="entry name" value="Translation factors"/>
    <property type="match status" value="1"/>
</dbReference>
<dbReference type="CDD" id="cd06221">
    <property type="entry name" value="sulfite_reductase_like"/>
    <property type="match status" value="1"/>
</dbReference>
<accession>A0A1F7RR53</accession>
<dbReference type="Proteomes" id="UP000178797">
    <property type="component" value="Unassembled WGS sequence"/>
</dbReference>
<evidence type="ECO:0000256" key="1">
    <source>
        <dbReference type="ARBA" id="ARBA00022448"/>
    </source>
</evidence>
<dbReference type="PRINTS" id="PR00410">
    <property type="entry name" value="PHEHYDRXLASE"/>
</dbReference>
<evidence type="ECO:0000256" key="7">
    <source>
        <dbReference type="ARBA" id="ARBA00023004"/>
    </source>
</evidence>
<evidence type="ECO:0000259" key="11">
    <source>
        <dbReference type="PROSITE" id="PS51384"/>
    </source>
</evidence>
<evidence type="ECO:0000256" key="10">
    <source>
        <dbReference type="PIRSR" id="PIRSR006816-2"/>
    </source>
</evidence>
<dbReference type="PIRSF" id="PIRSF006816">
    <property type="entry name" value="Cyc3_hyd_g"/>
    <property type="match status" value="1"/>
</dbReference>
<feature type="binding site" evidence="10">
    <location>
        <position position="254"/>
    </location>
    <ligand>
        <name>[2Fe-2S] cluster</name>
        <dbReference type="ChEBI" id="CHEBI:190135"/>
    </ligand>
</feature>
<dbReference type="InterPro" id="IPR008333">
    <property type="entry name" value="Cbr1-like_FAD-bd_dom"/>
</dbReference>
<dbReference type="Pfam" id="PF10418">
    <property type="entry name" value="DHODB_Fe-S_bind"/>
    <property type="match status" value="1"/>
</dbReference>
<dbReference type="Pfam" id="PF00175">
    <property type="entry name" value="NAD_binding_1"/>
    <property type="match status" value="1"/>
</dbReference>
<dbReference type="Pfam" id="PF00970">
    <property type="entry name" value="FAD_binding_6"/>
    <property type="match status" value="1"/>
</dbReference>
<evidence type="ECO:0000256" key="9">
    <source>
        <dbReference type="ARBA" id="ARBA00034078"/>
    </source>
</evidence>
<dbReference type="InterPro" id="IPR001433">
    <property type="entry name" value="OxRdtase_FAD/NAD-bd"/>
</dbReference>
<dbReference type="InterPro" id="IPR019480">
    <property type="entry name" value="Dihydroorotate_DH_Fe-S-bd"/>
</dbReference>
<keyword evidence="8 10" id="KW-0411">Iron-sulfur</keyword>
<feature type="domain" description="FAD-binding FR-type" evidence="11">
    <location>
        <begin position="5"/>
        <end position="102"/>
    </location>
</feature>
<name>A0A1F7RR53_9BACT</name>
<keyword evidence="6" id="KW-0249">Electron transport</keyword>
<dbReference type="InterPro" id="IPR017927">
    <property type="entry name" value="FAD-bd_FR_type"/>
</dbReference>
<keyword evidence="3 10" id="KW-0001">2Fe-2S</keyword>
<dbReference type="GO" id="GO:0046872">
    <property type="term" value="F:metal ion binding"/>
    <property type="evidence" value="ECO:0007669"/>
    <property type="project" value="UniProtKB-KW"/>
</dbReference>
<dbReference type="GO" id="GO:0051537">
    <property type="term" value="F:2 iron, 2 sulfur cluster binding"/>
    <property type="evidence" value="ECO:0007669"/>
    <property type="project" value="UniProtKB-KW"/>
</dbReference>
<dbReference type="GO" id="GO:0016491">
    <property type="term" value="F:oxidoreductase activity"/>
    <property type="evidence" value="ECO:0007669"/>
    <property type="project" value="InterPro"/>
</dbReference>
<feature type="binding site" evidence="10">
    <location>
        <position position="243"/>
    </location>
    <ligand>
        <name>[2Fe-2S] cluster</name>
        <dbReference type="ChEBI" id="CHEBI:190135"/>
    </ligand>
</feature>
<reference evidence="12 13" key="1">
    <citation type="journal article" date="2016" name="Nat. Commun.">
        <title>Thousands of microbial genomes shed light on interconnected biogeochemical processes in an aquifer system.</title>
        <authorList>
            <person name="Anantharaman K."/>
            <person name="Brown C.T."/>
            <person name="Hug L.A."/>
            <person name="Sharon I."/>
            <person name="Castelle C.J."/>
            <person name="Probst A.J."/>
            <person name="Thomas B.C."/>
            <person name="Singh A."/>
            <person name="Wilkins M.J."/>
            <person name="Karaoz U."/>
            <person name="Brodie E.L."/>
            <person name="Williams K.H."/>
            <person name="Hubbard S.S."/>
            <person name="Banfield J.F."/>
        </authorList>
    </citation>
    <scope>NUCLEOTIDE SEQUENCE [LARGE SCALE GENOMIC DNA]</scope>
</reference>
<evidence type="ECO:0000313" key="13">
    <source>
        <dbReference type="Proteomes" id="UP000178797"/>
    </source>
</evidence>
<sequence length="268" mass="29978">MTNEYLPIIAKIESFKEEAENIRTFVFSLPIKNCFDFKPGQFIMLSVFGYGEAAFAPSSFPVKDGRIKITVAKVGKLTTQLFSMKTGDKLGIRGPFGNCFDINAVKKRNIIAIAGGMGMGALKPLIEALILKRKSFGKIDIFFGARTRQDMPFKDDVNLWSERKNVRVETTVDFPDANWKGKKGVVGLLLDDLKIDSLNTSAFVCGPDAMLDSIFSCLIRKGMRKKDIITSLERQMKCGIGFCGHCRIDDKYVCTDGPVFRYDEIESF</sequence>
<keyword evidence="5" id="KW-0274">FAD</keyword>
<dbReference type="InterPro" id="IPR050353">
    <property type="entry name" value="PyrK_electron_transfer"/>
</dbReference>
<dbReference type="InterPro" id="IPR012165">
    <property type="entry name" value="Cyt_c3_hydrogenase_gsu"/>
</dbReference>
<proteinExistence type="predicted"/>
<comment type="cofactor">
    <cofactor evidence="10">
        <name>[2Fe-2S] cluster</name>
        <dbReference type="ChEBI" id="CHEBI:190135"/>
    </cofactor>
    <text evidence="10">Binds 1 [2Fe-2S] cluster per subunit.</text>
</comment>
<dbReference type="Gene3D" id="3.40.50.80">
    <property type="entry name" value="Nucleotide-binding domain of ferredoxin-NADP reductase (FNR) module"/>
    <property type="match status" value="1"/>
</dbReference>
<dbReference type="Gene3D" id="2.10.240.10">
    <property type="entry name" value="Dihydroorotate dehydrogenase, electron transfer subunit"/>
    <property type="match status" value="1"/>
</dbReference>
<dbReference type="GO" id="GO:0050660">
    <property type="term" value="F:flavin adenine dinucleotide binding"/>
    <property type="evidence" value="ECO:0007669"/>
    <property type="project" value="InterPro"/>
</dbReference>
<feature type="binding site" evidence="10">
    <location>
        <position position="246"/>
    </location>
    <ligand>
        <name>[2Fe-2S] cluster</name>
        <dbReference type="ChEBI" id="CHEBI:190135"/>
    </ligand>
</feature>
<feature type="binding site" evidence="10">
    <location>
        <position position="238"/>
    </location>
    <ligand>
        <name>[2Fe-2S] cluster</name>
        <dbReference type="ChEBI" id="CHEBI:190135"/>
    </ligand>
</feature>
<dbReference type="InterPro" id="IPR039261">
    <property type="entry name" value="FNR_nucleotide-bd"/>
</dbReference>
<dbReference type="InterPro" id="IPR017938">
    <property type="entry name" value="Riboflavin_synthase-like_b-brl"/>
</dbReference>
<dbReference type="PANTHER" id="PTHR43513">
    <property type="entry name" value="DIHYDROOROTATE DEHYDROGENASE B (NAD(+)), ELECTRON TRANSFER SUBUNIT"/>
    <property type="match status" value="1"/>
</dbReference>
<evidence type="ECO:0000256" key="8">
    <source>
        <dbReference type="ARBA" id="ARBA00023014"/>
    </source>
</evidence>
<evidence type="ECO:0000256" key="4">
    <source>
        <dbReference type="ARBA" id="ARBA00022723"/>
    </source>
</evidence>
<evidence type="ECO:0000313" key="12">
    <source>
        <dbReference type="EMBL" id="OGL44019.1"/>
    </source>
</evidence>
<dbReference type="GO" id="GO:0006221">
    <property type="term" value="P:pyrimidine nucleotide biosynthetic process"/>
    <property type="evidence" value="ECO:0007669"/>
    <property type="project" value="InterPro"/>
</dbReference>
<organism evidence="12 13">
    <name type="scientific">Candidatus Schekmanbacteria bacterium RBG_16_38_10</name>
    <dbReference type="NCBI Taxonomy" id="1817879"/>
    <lineage>
        <taxon>Bacteria</taxon>
        <taxon>Candidatus Schekmaniibacteriota</taxon>
    </lineage>
</organism>
<evidence type="ECO:0000256" key="2">
    <source>
        <dbReference type="ARBA" id="ARBA00022630"/>
    </source>
</evidence>
<gene>
    <name evidence="12" type="ORF">A2W05_07380</name>
</gene>
<comment type="caution">
    <text evidence="12">The sequence shown here is derived from an EMBL/GenBank/DDBJ whole genome shotgun (WGS) entry which is preliminary data.</text>
</comment>
<dbReference type="AlphaFoldDB" id="A0A1F7RR53"/>
<keyword evidence="1" id="KW-0813">Transport</keyword>